<proteinExistence type="inferred from homology"/>
<dbReference type="InterPro" id="IPR000863">
    <property type="entry name" value="Sulfotransferase_dom"/>
</dbReference>
<feature type="domain" description="Sulfotransferase" evidence="3">
    <location>
        <begin position="63"/>
        <end position="319"/>
    </location>
</feature>
<dbReference type="OrthoDB" id="205623at2759"/>
<evidence type="ECO:0000313" key="4">
    <source>
        <dbReference type="Proteomes" id="UP001652582"/>
    </source>
</evidence>
<sequence>MDENCIKDFPFVIEQLDPKENEEISENIRGYKTEFIRIGPKKYFIMKKYASVAEAIYNLPPKPEDTFVITYPKSGTTLTQELVWLICNNLDYKTAASTILNKRFPFLEASAFVSVKVSEDNEDVVKNRLTTKTIENITEMPSPRFIKSHAPLSLLPPSLLENSKVVYMMRDPRDVAVSYYHHHKLIKMMKPDQEFKPFWNYFISNNMFWTPYFEHVLEAWKKRKHPNMLFLIYEEVTKDLPGAVRRVADFFGKTLSDEQVCRLVDHLSFDNFKKNKSVNMESLQQSGVFTIEGAFVREGKSGGWREYFDEEMTAQADECVATFHG</sequence>
<dbReference type="GeneID" id="112043378"/>
<gene>
    <name evidence="5" type="primary">LOC112043378</name>
</gene>
<organism evidence="4 5">
    <name type="scientific">Bicyclus anynana</name>
    <name type="common">Squinting bush brown butterfly</name>
    <dbReference type="NCBI Taxonomy" id="110368"/>
    <lineage>
        <taxon>Eukaryota</taxon>
        <taxon>Metazoa</taxon>
        <taxon>Ecdysozoa</taxon>
        <taxon>Arthropoda</taxon>
        <taxon>Hexapoda</taxon>
        <taxon>Insecta</taxon>
        <taxon>Pterygota</taxon>
        <taxon>Neoptera</taxon>
        <taxon>Endopterygota</taxon>
        <taxon>Lepidoptera</taxon>
        <taxon>Glossata</taxon>
        <taxon>Ditrysia</taxon>
        <taxon>Papilionoidea</taxon>
        <taxon>Nymphalidae</taxon>
        <taxon>Satyrinae</taxon>
        <taxon>Satyrini</taxon>
        <taxon>Mycalesina</taxon>
        <taxon>Bicyclus</taxon>
    </lineage>
</organism>
<comment type="similarity">
    <text evidence="1">Belongs to the sulfotransferase 1 family.</text>
</comment>
<evidence type="ECO:0000256" key="2">
    <source>
        <dbReference type="ARBA" id="ARBA00022679"/>
    </source>
</evidence>
<dbReference type="AlphaFoldDB" id="A0A6J1MNV1"/>
<dbReference type="RefSeq" id="XP_023934547.2">
    <property type="nucleotide sequence ID" value="XM_024078779.2"/>
</dbReference>
<evidence type="ECO:0000259" key="3">
    <source>
        <dbReference type="Pfam" id="PF00685"/>
    </source>
</evidence>
<evidence type="ECO:0000256" key="1">
    <source>
        <dbReference type="ARBA" id="ARBA00005771"/>
    </source>
</evidence>
<protein>
    <submittedName>
        <fullName evidence="5">Luciferin sulfotransferase</fullName>
    </submittedName>
</protein>
<dbReference type="InterPro" id="IPR027417">
    <property type="entry name" value="P-loop_NTPase"/>
</dbReference>
<name>A0A6J1MNV1_BICAN</name>
<evidence type="ECO:0000313" key="5">
    <source>
        <dbReference type="RefSeq" id="XP_023934547.2"/>
    </source>
</evidence>
<dbReference type="SUPFAM" id="SSF52540">
    <property type="entry name" value="P-loop containing nucleoside triphosphate hydrolases"/>
    <property type="match status" value="1"/>
</dbReference>
<reference evidence="5" key="1">
    <citation type="submission" date="2025-08" db="UniProtKB">
        <authorList>
            <consortium name="RefSeq"/>
        </authorList>
    </citation>
    <scope>IDENTIFICATION</scope>
</reference>
<dbReference type="Gene3D" id="3.40.50.300">
    <property type="entry name" value="P-loop containing nucleotide triphosphate hydrolases"/>
    <property type="match status" value="1"/>
</dbReference>
<accession>A0A6J1MNV1</accession>
<dbReference type="GO" id="GO:0008146">
    <property type="term" value="F:sulfotransferase activity"/>
    <property type="evidence" value="ECO:0007669"/>
    <property type="project" value="InterPro"/>
</dbReference>
<keyword evidence="2" id="KW-0808">Transferase</keyword>
<dbReference type="Proteomes" id="UP001652582">
    <property type="component" value="Chromosome 5"/>
</dbReference>
<dbReference type="PANTHER" id="PTHR11783">
    <property type="entry name" value="SULFOTRANSFERASE SULT"/>
    <property type="match status" value="1"/>
</dbReference>
<dbReference type="Pfam" id="PF00685">
    <property type="entry name" value="Sulfotransfer_1"/>
    <property type="match status" value="1"/>
</dbReference>
<keyword evidence="4" id="KW-1185">Reference proteome</keyword>
<dbReference type="KEGG" id="bany:112043378"/>